<feature type="compositionally biased region" description="Polar residues" evidence="1">
    <location>
        <begin position="329"/>
        <end position="342"/>
    </location>
</feature>
<evidence type="ECO:0000313" key="5">
    <source>
        <dbReference type="EMBL" id="KAF2675176.1"/>
    </source>
</evidence>
<feature type="region of interest" description="Disordered" evidence="1">
    <location>
        <begin position="864"/>
        <end position="895"/>
    </location>
</feature>
<dbReference type="OrthoDB" id="283575at2759"/>
<feature type="compositionally biased region" description="Polar residues" evidence="1">
    <location>
        <begin position="301"/>
        <end position="313"/>
    </location>
</feature>
<keyword evidence="6" id="KW-1185">Reference proteome</keyword>
<dbReference type="InterPro" id="IPR000742">
    <property type="entry name" value="EGF"/>
</dbReference>
<feature type="compositionally biased region" description="Low complexity" evidence="1">
    <location>
        <begin position="864"/>
        <end position="892"/>
    </location>
</feature>
<dbReference type="EMBL" id="MU004230">
    <property type="protein sequence ID" value="KAF2675176.1"/>
    <property type="molecule type" value="Genomic_DNA"/>
</dbReference>
<keyword evidence="2" id="KW-0812">Transmembrane</keyword>
<dbReference type="PANTHER" id="PTHR17178">
    <property type="entry name" value="SECRETORY GRANULE PROTEOGLYCAN CORE PROTEIN"/>
    <property type="match status" value="1"/>
</dbReference>
<feature type="compositionally biased region" description="Polar residues" evidence="1">
    <location>
        <begin position="187"/>
        <end position="214"/>
    </location>
</feature>
<accession>A0A6A6UTS7</accession>
<feature type="region of interest" description="Disordered" evidence="1">
    <location>
        <begin position="1"/>
        <end position="503"/>
    </location>
</feature>
<feature type="region of interest" description="Disordered" evidence="1">
    <location>
        <begin position="551"/>
        <end position="578"/>
    </location>
</feature>
<dbReference type="AlphaFoldDB" id="A0A6A6UTS7"/>
<protein>
    <recommendedName>
        <fullName evidence="3 4">EGF-like domain-containing protein</fullName>
    </recommendedName>
</protein>
<organism evidence="5 6">
    <name type="scientific">Microthyrium microscopicum</name>
    <dbReference type="NCBI Taxonomy" id="703497"/>
    <lineage>
        <taxon>Eukaryota</taxon>
        <taxon>Fungi</taxon>
        <taxon>Dikarya</taxon>
        <taxon>Ascomycota</taxon>
        <taxon>Pezizomycotina</taxon>
        <taxon>Dothideomycetes</taxon>
        <taxon>Dothideomycetes incertae sedis</taxon>
        <taxon>Microthyriales</taxon>
        <taxon>Microthyriaceae</taxon>
        <taxon>Microthyrium</taxon>
    </lineage>
</organism>
<feature type="domain" description="EGF-like" evidence="3 4">
    <location>
        <begin position="753"/>
        <end position="764"/>
    </location>
</feature>
<dbReference type="PROSITE" id="PS00022">
    <property type="entry name" value="EGF_1"/>
    <property type="match status" value="1"/>
</dbReference>
<feature type="compositionally biased region" description="Low complexity" evidence="1">
    <location>
        <begin position="110"/>
        <end position="121"/>
    </location>
</feature>
<feature type="compositionally biased region" description="Basic and acidic residues" evidence="1">
    <location>
        <begin position="12"/>
        <end position="35"/>
    </location>
</feature>
<feature type="compositionally biased region" description="Polar residues" evidence="1">
    <location>
        <begin position="373"/>
        <end position="391"/>
    </location>
</feature>
<evidence type="ECO:0000259" key="4">
    <source>
        <dbReference type="PROSITE" id="PS01186"/>
    </source>
</evidence>
<feature type="compositionally biased region" description="Basic and acidic residues" evidence="1">
    <location>
        <begin position="440"/>
        <end position="451"/>
    </location>
</feature>
<feature type="compositionally biased region" description="Polar residues" evidence="1">
    <location>
        <begin position="56"/>
        <end position="82"/>
    </location>
</feature>
<feature type="compositionally biased region" description="Polar residues" evidence="1">
    <location>
        <begin position="36"/>
        <end position="47"/>
    </location>
</feature>
<feature type="transmembrane region" description="Helical" evidence="2">
    <location>
        <begin position="694"/>
        <end position="718"/>
    </location>
</feature>
<evidence type="ECO:0000313" key="6">
    <source>
        <dbReference type="Proteomes" id="UP000799302"/>
    </source>
</evidence>
<keyword evidence="2" id="KW-0472">Membrane</keyword>
<gene>
    <name evidence="5" type="ORF">BT63DRAFT_30495</name>
</gene>
<feature type="compositionally biased region" description="Polar residues" evidence="1">
    <location>
        <begin position="275"/>
        <end position="294"/>
    </location>
</feature>
<dbReference type="Proteomes" id="UP000799302">
    <property type="component" value="Unassembled WGS sequence"/>
</dbReference>
<feature type="compositionally biased region" description="Polar residues" evidence="1">
    <location>
        <begin position="350"/>
        <end position="363"/>
    </location>
</feature>
<evidence type="ECO:0000259" key="3">
    <source>
        <dbReference type="PROSITE" id="PS00022"/>
    </source>
</evidence>
<feature type="compositionally biased region" description="Polar residues" evidence="1">
    <location>
        <begin position="222"/>
        <end position="239"/>
    </location>
</feature>
<dbReference type="PANTHER" id="PTHR17178:SF0">
    <property type="entry name" value="SERGLYCIN"/>
    <property type="match status" value="1"/>
</dbReference>
<sequence>MSYSPRGPGRPQTRDGYPRGDRDNAGSVRAARERLQQAQSRLQQTVVTPDLRESNPLASQYQNSTLRSPPTFNERQPRSQSPVGLPGSPQIYPQMPQPRMNSPMRAPDSPQMYPQMPQPRMNSPMRAPDSPQMYPHMPRMPPPQMPQPRMHSPVRAPYSPQMYRTQSPMESPMESPTIPQMPMRSPMRTQMQSPSLPQVQNPTRSQIRSPNAPQTMPDMRTQVPQYQRSPSAPQMQARFQPQEYGQFHQPSPSPQWPLQQRDGSPGPAALRPVGPSQSFPRNQPQNPYSYSNENAFAESARTLTQDQSNNRVQAMNAFVDRPFAHPRDQNQMQAQLESSHLTPPSAPSRPLTTSSQASHSSLGTIPDFPIPANNASPQQTLLPNTYSNQRGPQPYYSGISNVSPIKEEKDSRGSVKSYASSNVFPSGGTGFYFDETPSEDDSRTRSSDRQDTSTTLVRQASLGKRAGRAALTSIKRSRTPTPPDEKPNPLTRSTSELTDSPVIKAGPGAAEALMAARTPQRHKQPDDIPHAYEGMEAPYSTQIDDYLGELEKGSSEPTPALRQVPKSMLGDRVGTRKPPDLDVEKVKLEEARGSITSLPELIRRATRLAANLDRGKTASRLGMDWMIKEGEVLDTSQANRKLATPSPIDAPPLNEWPSERAANAYLPPGSDSFKSLPKRQPTQRRCCGMTRNSFIGFLLLLILLVVAAVVIPVALIVIPKQNTNSTTAASCTKTLTCSNGGSPTLLSDKTCGCVCMNGFQGPTCQGKTDAACSTIQAGTFDKATVGTMVLPLLKASNDFSIPIDSEAMVLEFARANLTCASENALITFPGLSKPSATRKARKRQAGAMTTNGIVVAGTPTPLAGLPPTSTVTIDPKSSTSSAPQPSATATGSNGPVVNTTAQAFAKVGILFVLQDSRVLNTAVKAQEKLNTYMDAVLRQGADMSTARNVTLGDGYFINMWDFTVTLQNGTIYGDGWNGTSTTLTPVNHRSSKL</sequence>
<dbReference type="PROSITE" id="PS01186">
    <property type="entry name" value="EGF_2"/>
    <property type="match status" value="1"/>
</dbReference>
<reference evidence="5" key="1">
    <citation type="journal article" date="2020" name="Stud. Mycol.">
        <title>101 Dothideomycetes genomes: a test case for predicting lifestyles and emergence of pathogens.</title>
        <authorList>
            <person name="Haridas S."/>
            <person name="Albert R."/>
            <person name="Binder M."/>
            <person name="Bloem J."/>
            <person name="Labutti K."/>
            <person name="Salamov A."/>
            <person name="Andreopoulos B."/>
            <person name="Baker S."/>
            <person name="Barry K."/>
            <person name="Bills G."/>
            <person name="Bluhm B."/>
            <person name="Cannon C."/>
            <person name="Castanera R."/>
            <person name="Culley D."/>
            <person name="Daum C."/>
            <person name="Ezra D."/>
            <person name="Gonzalez J."/>
            <person name="Henrissat B."/>
            <person name="Kuo A."/>
            <person name="Liang C."/>
            <person name="Lipzen A."/>
            <person name="Lutzoni F."/>
            <person name="Magnuson J."/>
            <person name="Mondo S."/>
            <person name="Nolan M."/>
            <person name="Ohm R."/>
            <person name="Pangilinan J."/>
            <person name="Park H.-J."/>
            <person name="Ramirez L."/>
            <person name="Alfaro M."/>
            <person name="Sun H."/>
            <person name="Tritt A."/>
            <person name="Yoshinaga Y."/>
            <person name="Zwiers L.-H."/>
            <person name="Turgeon B."/>
            <person name="Goodwin S."/>
            <person name="Spatafora J."/>
            <person name="Crous P."/>
            <person name="Grigoriev I."/>
        </authorList>
    </citation>
    <scope>NUCLEOTIDE SEQUENCE</scope>
    <source>
        <strain evidence="5">CBS 115976</strain>
    </source>
</reference>
<evidence type="ECO:0000256" key="1">
    <source>
        <dbReference type="SAM" id="MobiDB-lite"/>
    </source>
</evidence>
<keyword evidence="2" id="KW-1133">Transmembrane helix</keyword>
<proteinExistence type="predicted"/>
<name>A0A6A6UTS7_9PEZI</name>
<evidence type="ECO:0000256" key="2">
    <source>
        <dbReference type="SAM" id="Phobius"/>
    </source>
</evidence>